<feature type="transmembrane region" description="Helical" evidence="1">
    <location>
        <begin position="152"/>
        <end position="178"/>
    </location>
</feature>
<feature type="transmembrane region" description="Helical" evidence="1">
    <location>
        <begin position="70"/>
        <end position="97"/>
    </location>
</feature>
<feature type="transmembrane region" description="Helical" evidence="1">
    <location>
        <begin position="184"/>
        <end position="206"/>
    </location>
</feature>
<reference evidence="4 5" key="1">
    <citation type="submission" date="2018-03" db="EMBL/GenBank/DDBJ databases">
        <title>Draft genome of Deinococcus sp. OD32.</title>
        <authorList>
            <person name="Wang X.-P."/>
            <person name="Du Z.-J."/>
        </authorList>
    </citation>
    <scope>NUCLEOTIDE SEQUENCE [LARGE SCALE GENOMIC DNA]</scope>
    <source>
        <strain evidence="4 5">OD32</strain>
    </source>
</reference>
<evidence type="ECO:0000313" key="5">
    <source>
        <dbReference type="Proteomes" id="UP000240317"/>
    </source>
</evidence>
<dbReference type="EMBL" id="PYSV01000020">
    <property type="protein sequence ID" value="PTA66764.1"/>
    <property type="molecule type" value="Genomic_DNA"/>
</dbReference>
<proteinExistence type="predicted"/>
<accession>A0A2T3W4P8</accession>
<protein>
    <recommendedName>
        <fullName evidence="6">Urease accessory protein UreH-like transmembrane domain-containing protein</fullName>
    </recommendedName>
</protein>
<evidence type="ECO:0000313" key="4">
    <source>
        <dbReference type="EMBL" id="PTA66764.1"/>
    </source>
</evidence>
<dbReference type="InterPro" id="IPR039447">
    <property type="entry name" value="UreH-like_TM_dom"/>
</dbReference>
<keyword evidence="5" id="KW-1185">Reference proteome</keyword>
<feature type="transmembrane region" description="Helical" evidence="1">
    <location>
        <begin position="103"/>
        <end position="121"/>
    </location>
</feature>
<dbReference type="InterPro" id="IPR008972">
    <property type="entry name" value="Cupredoxin"/>
</dbReference>
<dbReference type="Pfam" id="PF13473">
    <property type="entry name" value="Cupredoxin_1"/>
    <property type="match status" value="1"/>
</dbReference>
<dbReference type="InterPro" id="IPR028096">
    <property type="entry name" value="EfeO_Cupredoxin"/>
</dbReference>
<dbReference type="Pfam" id="PF13386">
    <property type="entry name" value="DsbD_2"/>
    <property type="match status" value="1"/>
</dbReference>
<keyword evidence="1" id="KW-0472">Membrane</keyword>
<feature type="transmembrane region" description="Helical" evidence="1">
    <location>
        <begin position="22"/>
        <end position="49"/>
    </location>
</feature>
<feature type="transmembrane region" description="Helical" evidence="1">
    <location>
        <begin position="218"/>
        <end position="235"/>
    </location>
</feature>
<keyword evidence="1" id="KW-1133">Transmembrane helix</keyword>
<feature type="domain" description="EfeO-type cupredoxin-like" evidence="3">
    <location>
        <begin position="255"/>
        <end position="347"/>
    </location>
</feature>
<dbReference type="Proteomes" id="UP000240317">
    <property type="component" value="Unassembled WGS sequence"/>
</dbReference>
<feature type="domain" description="Urease accessory protein UreH-like transmembrane" evidence="2">
    <location>
        <begin position="26"/>
        <end position="233"/>
    </location>
</feature>
<gene>
    <name evidence="4" type="ORF">C8263_16165</name>
</gene>
<dbReference type="AlphaFoldDB" id="A0A2T3W4P8"/>
<dbReference type="PANTHER" id="PTHR42208:SF1">
    <property type="entry name" value="HEAVY METAL TRANSPORTER"/>
    <property type="match status" value="1"/>
</dbReference>
<dbReference type="Gene3D" id="2.60.40.420">
    <property type="entry name" value="Cupredoxins - blue copper proteins"/>
    <property type="match status" value="1"/>
</dbReference>
<evidence type="ECO:0000259" key="3">
    <source>
        <dbReference type="Pfam" id="PF13473"/>
    </source>
</evidence>
<evidence type="ECO:0000259" key="2">
    <source>
        <dbReference type="Pfam" id="PF13386"/>
    </source>
</evidence>
<organism evidence="4 5">
    <name type="scientific">Deinococcus arcticus</name>
    <dbReference type="NCBI Taxonomy" id="2136176"/>
    <lineage>
        <taxon>Bacteria</taxon>
        <taxon>Thermotogati</taxon>
        <taxon>Deinococcota</taxon>
        <taxon>Deinococci</taxon>
        <taxon>Deinococcales</taxon>
        <taxon>Deinococcaceae</taxon>
        <taxon>Deinococcus</taxon>
    </lineage>
</organism>
<evidence type="ECO:0008006" key="6">
    <source>
        <dbReference type="Google" id="ProtNLM"/>
    </source>
</evidence>
<dbReference type="PANTHER" id="PTHR42208">
    <property type="entry name" value="HEAVY METAL TRANSPORTER-RELATED"/>
    <property type="match status" value="1"/>
</dbReference>
<keyword evidence="1" id="KW-0812">Transmembrane</keyword>
<name>A0A2T3W4P8_9DEIO</name>
<dbReference type="SUPFAM" id="SSF49503">
    <property type="entry name" value="Cupredoxins"/>
    <property type="match status" value="1"/>
</dbReference>
<comment type="caution">
    <text evidence="4">The sequence shown here is derived from an EMBL/GenBank/DDBJ whole genome shotgun (WGS) entry which is preliminary data.</text>
</comment>
<sequence>MSGCSAAALPLHSYSGVQVIDVVVPFITGLTAGGLSCLAVQGGLLTTSMAQRVEQDQRESTRRGVTAEPIVLFLLAKLVAYTLLGALLGALASFLALTPTMQGALQLAVGVFMIGNALRLLDVHPVFRVFAVEPPKAVTRFIRQRSKRRGDAVTPAFLGALTVLIPCGVTQTMMALAITTGDAWSGAAVMFAFTLGASPLFFTLAYLATRLGQGLERLFLQVVAGVSLVLGAYALKGALALLGTLGSLQAGAVTSTPTHLLPATDTLELQAADRGYVPTVLYAKAGVPVTLTLVTQSPSGCARAFTIPRLGVREVLPETGRVVVHLPPQHPGTLSFACSMGMYRGQIQFQ</sequence>
<evidence type="ECO:0000256" key="1">
    <source>
        <dbReference type="SAM" id="Phobius"/>
    </source>
</evidence>